<reference evidence="1 2" key="1">
    <citation type="submission" date="2020-04" db="EMBL/GenBank/DDBJ databases">
        <title>MicrobeNet Type strains.</title>
        <authorList>
            <person name="Nicholson A.C."/>
        </authorList>
    </citation>
    <scope>NUCLEOTIDE SEQUENCE [LARGE SCALE GENOMIC DNA]</scope>
    <source>
        <strain evidence="1 2">JCM 3332</strain>
    </source>
</reference>
<evidence type="ECO:0000313" key="2">
    <source>
        <dbReference type="Proteomes" id="UP000570678"/>
    </source>
</evidence>
<dbReference type="EMBL" id="JAAXOT010000018">
    <property type="protein sequence ID" value="NKY59819.1"/>
    <property type="molecule type" value="Genomic_DNA"/>
</dbReference>
<dbReference type="AlphaFoldDB" id="A0A846YS68"/>
<name>A0A846YS68_9NOCA</name>
<keyword evidence="2" id="KW-1185">Reference proteome</keyword>
<gene>
    <name evidence="1" type="ORF">HGA15_27465</name>
</gene>
<evidence type="ECO:0000313" key="1">
    <source>
        <dbReference type="EMBL" id="NKY59819.1"/>
    </source>
</evidence>
<dbReference type="Proteomes" id="UP000570678">
    <property type="component" value="Unassembled WGS sequence"/>
</dbReference>
<protein>
    <submittedName>
        <fullName evidence="1">Uncharacterized protein</fullName>
    </submittedName>
</protein>
<sequence>MLDMDEPDEVVAAAGQFRTAITTAATDVGALFDVLGLSLDSTSNCRVDRACLGQLDWMQTTFTEAVEDCVGQAETTVDNTVVSATALVDADLDSSRSVHETAY</sequence>
<proteinExistence type="predicted"/>
<comment type="caution">
    <text evidence="1">The sequence shown here is derived from an EMBL/GenBank/DDBJ whole genome shotgun (WGS) entry which is preliminary data.</text>
</comment>
<accession>A0A846YS68</accession>
<dbReference type="RefSeq" id="WP_062976889.1">
    <property type="nucleotide sequence ID" value="NZ_JAAXOT010000018.1"/>
</dbReference>
<organism evidence="1 2">
    <name type="scientific">Nocardia flavorosea</name>
    <dbReference type="NCBI Taxonomy" id="53429"/>
    <lineage>
        <taxon>Bacteria</taxon>
        <taxon>Bacillati</taxon>
        <taxon>Actinomycetota</taxon>
        <taxon>Actinomycetes</taxon>
        <taxon>Mycobacteriales</taxon>
        <taxon>Nocardiaceae</taxon>
        <taxon>Nocardia</taxon>
    </lineage>
</organism>